<keyword evidence="4" id="KW-1185">Reference proteome</keyword>
<sequence>MESKLSQAIKQRILASKHVSAVKRIKHLEEQLYNHLKEEYPGAFVNEDQFHLRQSFTLQTYKRRKNLNKELLSEINKLNLESLAAEDKINLRILRDYVKTFVRGHRWVMYGTLNPFNNLEGIYSTDLEHLPVQVSVIERLQNDMNLHLSPFLSQNNSSIVQRSFQDKGILRQVQMAYEAYVELDSFLVNEYIPATRKEPGLHSMRHGIGYYKACLKFHTTSDLSPDEAHVTGLDEVERIAKQINKIKDRLNFHTDLTTFVKHVQYHTSISPDQQFLMVRDVLETVNDTLLDTVFYKLQKPKVALLPIIDGKDLSLGSYRSNVFYMNVNPTINRSSLLTIPLVLHEANPGHHFQNSYAFSRNLPSYRQNIFNTGFHTVPFSYPTYTAYIEGWALYAEYLGSEMGLYSTVYDKLGRLISEILRACRLVVDTGIHAFGWSREQGIEYIRNYTGSDQQQIENEVDMIITWPGRACAYKIGEMKIKQLRRRAKSILGPNFRLEDFHDVILRKGPVSLRILDDIVGEWIKDIVNANASNGIWTITYGCYALYANITIIFFLS</sequence>
<dbReference type="PANTHER" id="PTHR33361">
    <property type="entry name" value="GLR0591 PROTEIN"/>
    <property type="match status" value="1"/>
</dbReference>
<dbReference type="OrthoDB" id="5959877at2759"/>
<dbReference type="Proteomes" id="UP000507470">
    <property type="component" value="Unassembled WGS sequence"/>
</dbReference>
<keyword evidence="1" id="KW-0175">Coiled coil</keyword>
<evidence type="ECO:0000256" key="1">
    <source>
        <dbReference type="SAM" id="Coils"/>
    </source>
</evidence>
<name>A0A6J8AN94_MYTCO</name>
<dbReference type="Pfam" id="PF05960">
    <property type="entry name" value="DUF885"/>
    <property type="match status" value="1"/>
</dbReference>
<feature type="transmembrane region" description="Helical" evidence="2">
    <location>
        <begin position="534"/>
        <end position="555"/>
    </location>
</feature>
<keyword evidence="2" id="KW-0812">Transmembrane</keyword>
<dbReference type="InterPro" id="IPR010281">
    <property type="entry name" value="DUF885"/>
</dbReference>
<dbReference type="PANTHER" id="PTHR33361:SF2">
    <property type="entry name" value="DUF885 DOMAIN-CONTAINING PROTEIN"/>
    <property type="match status" value="1"/>
</dbReference>
<evidence type="ECO:0008006" key="5">
    <source>
        <dbReference type="Google" id="ProtNLM"/>
    </source>
</evidence>
<keyword evidence="2" id="KW-1133">Transmembrane helix</keyword>
<evidence type="ECO:0000313" key="3">
    <source>
        <dbReference type="EMBL" id="CAC5370561.1"/>
    </source>
</evidence>
<feature type="coiled-coil region" evidence="1">
    <location>
        <begin position="61"/>
        <end position="88"/>
    </location>
</feature>
<proteinExistence type="predicted"/>
<protein>
    <recommendedName>
        <fullName evidence="5">DUF885 domain-containing protein</fullName>
    </recommendedName>
</protein>
<evidence type="ECO:0000313" key="4">
    <source>
        <dbReference type="Proteomes" id="UP000507470"/>
    </source>
</evidence>
<evidence type="ECO:0000256" key="2">
    <source>
        <dbReference type="SAM" id="Phobius"/>
    </source>
</evidence>
<organism evidence="3 4">
    <name type="scientific">Mytilus coruscus</name>
    <name type="common">Sea mussel</name>
    <dbReference type="NCBI Taxonomy" id="42192"/>
    <lineage>
        <taxon>Eukaryota</taxon>
        <taxon>Metazoa</taxon>
        <taxon>Spiralia</taxon>
        <taxon>Lophotrochozoa</taxon>
        <taxon>Mollusca</taxon>
        <taxon>Bivalvia</taxon>
        <taxon>Autobranchia</taxon>
        <taxon>Pteriomorphia</taxon>
        <taxon>Mytilida</taxon>
        <taxon>Mytiloidea</taxon>
        <taxon>Mytilidae</taxon>
        <taxon>Mytilinae</taxon>
        <taxon>Mytilus</taxon>
    </lineage>
</organism>
<dbReference type="AlphaFoldDB" id="A0A6J8AN94"/>
<keyword evidence="2" id="KW-0472">Membrane</keyword>
<accession>A0A6J8AN94</accession>
<reference evidence="3 4" key="1">
    <citation type="submission" date="2020-06" db="EMBL/GenBank/DDBJ databases">
        <authorList>
            <person name="Li R."/>
            <person name="Bekaert M."/>
        </authorList>
    </citation>
    <scope>NUCLEOTIDE SEQUENCE [LARGE SCALE GENOMIC DNA]</scope>
    <source>
        <strain evidence="4">wild</strain>
    </source>
</reference>
<gene>
    <name evidence="3" type="ORF">MCOR_9360</name>
</gene>
<dbReference type="EMBL" id="CACVKT020001721">
    <property type="protein sequence ID" value="CAC5370561.1"/>
    <property type="molecule type" value="Genomic_DNA"/>
</dbReference>